<keyword evidence="2" id="KW-1185">Reference proteome</keyword>
<organism evidence="1 2">
    <name type="scientific">Clostridium tagluense</name>
    <dbReference type="NCBI Taxonomy" id="360422"/>
    <lineage>
        <taxon>Bacteria</taxon>
        <taxon>Bacillati</taxon>
        <taxon>Bacillota</taxon>
        <taxon>Clostridia</taxon>
        <taxon>Eubacteriales</taxon>
        <taxon>Clostridiaceae</taxon>
        <taxon>Clostridium</taxon>
    </lineage>
</organism>
<evidence type="ECO:0000313" key="2">
    <source>
        <dbReference type="Proteomes" id="UP000287872"/>
    </source>
</evidence>
<proteinExistence type="predicted"/>
<dbReference type="RefSeq" id="WP_125006185.1">
    <property type="nucleotide sequence ID" value="NZ_BHYK01000051.1"/>
</dbReference>
<dbReference type="EMBL" id="BHYK01000051">
    <property type="protein sequence ID" value="GCD13023.1"/>
    <property type="molecule type" value="Genomic_DNA"/>
</dbReference>
<protein>
    <recommendedName>
        <fullName evidence="3">Restriction endonuclease</fullName>
    </recommendedName>
</protein>
<gene>
    <name evidence="1" type="ORF">Ctaglu_46460</name>
</gene>
<dbReference type="OrthoDB" id="9809039at2"/>
<evidence type="ECO:0008006" key="3">
    <source>
        <dbReference type="Google" id="ProtNLM"/>
    </source>
</evidence>
<reference evidence="1 2" key="1">
    <citation type="submission" date="2018-11" db="EMBL/GenBank/DDBJ databases">
        <title>Genome sequencing and assembly of Clostridium tagluense strain A121.</title>
        <authorList>
            <person name="Murakami T."/>
            <person name="Segawa T."/>
            <person name="Shcherbakova V.A."/>
            <person name="Mori H."/>
            <person name="Yoshimura Y."/>
        </authorList>
    </citation>
    <scope>NUCLEOTIDE SEQUENCE [LARGE SCALE GENOMIC DNA]</scope>
    <source>
        <strain evidence="1 2">A121</strain>
    </source>
</reference>
<dbReference type="Proteomes" id="UP000287872">
    <property type="component" value="Unassembled WGS sequence"/>
</dbReference>
<comment type="caution">
    <text evidence="1">The sequence shown here is derived from an EMBL/GenBank/DDBJ whole genome shotgun (WGS) entry which is preliminary data.</text>
</comment>
<name>A0A401UU03_9CLOT</name>
<dbReference type="AlphaFoldDB" id="A0A401UU03"/>
<evidence type="ECO:0000313" key="1">
    <source>
        <dbReference type="EMBL" id="GCD13023.1"/>
    </source>
</evidence>
<accession>A0A401UU03</accession>
<sequence>MNKLTQELNTYIINTKKIFNAISSFNPVSLKESFDFAYDMSFGKVGEHRDHRTGGSHKRKNGEIFINTFQGKLSEFSIYEIFKSHGIDIPKPDLEKYELGAWDTCDFDIKGVKLAVKSTKKFGQLLLLETKDWNNKGEYLPNKDSNHALYNYFILVRISPDGDSLMKMNKLLYSEQTDRANLENIILNEKWTYDSPGFIKHTELVQIINDGFIIPRGAMLNGKTEMDAENYYIQAGDMHDIKDLFKKK</sequence>